<keyword evidence="3" id="KW-1185">Reference proteome</keyword>
<evidence type="ECO:0008006" key="4">
    <source>
        <dbReference type="Google" id="ProtNLM"/>
    </source>
</evidence>
<feature type="compositionally biased region" description="Polar residues" evidence="1">
    <location>
        <begin position="54"/>
        <end position="68"/>
    </location>
</feature>
<accession>A0A540KWK5</accession>
<gene>
    <name evidence="2" type="ORF">C1H46_035979</name>
</gene>
<sequence length="113" mass="11679">MNEGVSYSIDAEAGMAYVAGTVDPNTLLTSFAKAGKHAQLLSVNSDSGHHRSHFSTSVGNSSTANVNRSVKPPPQDNQYGLGDGGSGYGYGTKSNQYRLVDGSSGSGYVSKSN</sequence>
<evidence type="ECO:0000313" key="3">
    <source>
        <dbReference type="Proteomes" id="UP000315295"/>
    </source>
</evidence>
<dbReference type="EMBL" id="VIEB01000906">
    <property type="protein sequence ID" value="TQD78489.1"/>
    <property type="molecule type" value="Genomic_DNA"/>
</dbReference>
<feature type="compositionally biased region" description="Gly residues" evidence="1">
    <location>
        <begin position="81"/>
        <end position="90"/>
    </location>
</feature>
<feature type="region of interest" description="Disordered" evidence="1">
    <location>
        <begin position="42"/>
        <end position="113"/>
    </location>
</feature>
<protein>
    <recommendedName>
        <fullName evidence="4">HMA domain-containing protein</fullName>
    </recommendedName>
</protein>
<comment type="caution">
    <text evidence="2">The sequence shown here is derived from an EMBL/GenBank/DDBJ whole genome shotgun (WGS) entry which is preliminary data.</text>
</comment>
<evidence type="ECO:0000256" key="1">
    <source>
        <dbReference type="SAM" id="MobiDB-lite"/>
    </source>
</evidence>
<dbReference type="AlphaFoldDB" id="A0A540KWK5"/>
<proteinExistence type="predicted"/>
<reference evidence="2 3" key="1">
    <citation type="journal article" date="2019" name="G3 (Bethesda)">
        <title>Sequencing of a Wild Apple (Malus baccata) Genome Unravels the Differences Between Cultivated and Wild Apple Species Regarding Disease Resistance and Cold Tolerance.</title>
        <authorList>
            <person name="Chen X."/>
        </authorList>
    </citation>
    <scope>NUCLEOTIDE SEQUENCE [LARGE SCALE GENOMIC DNA]</scope>
    <source>
        <strain evidence="3">cv. Shandingzi</strain>
        <tissue evidence="2">Leaves</tissue>
    </source>
</reference>
<name>A0A540KWK5_MALBA</name>
<evidence type="ECO:0000313" key="2">
    <source>
        <dbReference type="EMBL" id="TQD78489.1"/>
    </source>
</evidence>
<organism evidence="2 3">
    <name type="scientific">Malus baccata</name>
    <name type="common">Siberian crab apple</name>
    <name type="synonym">Pyrus baccata</name>
    <dbReference type="NCBI Taxonomy" id="106549"/>
    <lineage>
        <taxon>Eukaryota</taxon>
        <taxon>Viridiplantae</taxon>
        <taxon>Streptophyta</taxon>
        <taxon>Embryophyta</taxon>
        <taxon>Tracheophyta</taxon>
        <taxon>Spermatophyta</taxon>
        <taxon>Magnoliopsida</taxon>
        <taxon>eudicotyledons</taxon>
        <taxon>Gunneridae</taxon>
        <taxon>Pentapetalae</taxon>
        <taxon>rosids</taxon>
        <taxon>fabids</taxon>
        <taxon>Rosales</taxon>
        <taxon>Rosaceae</taxon>
        <taxon>Amygdaloideae</taxon>
        <taxon>Maleae</taxon>
        <taxon>Malus</taxon>
    </lineage>
</organism>
<dbReference type="Proteomes" id="UP000315295">
    <property type="component" value="Unassembled WGS sequence"/>
</dbReference>